<sequence>PLNPEYKTTALVFFLNDAEPTIMICDDRNLKKIKSLRLKTQSIKSFLTLNGDGSGTLIEQSKSAEKIYKTFHTPNDHLAALLYSSGTTGTPKGIMLSHGNLVSNAATLKQAWQFTEQDVLLHALPIFHVHGLFVAIGCAFLSAASMNWINKFNAKKIVQLLPQSTVFMGVPTYYTRLLSEPNFSKEICSNMRVFISGSAPLLEETFRSFRNRTGHSILERYGMTETNMNTSNPISGERKPGTVGPPLPGVKLRVVDQKNAILGVNKIGNLQVKGSNVFMGYWKMPDKTAIDFSKDGFFNTGDKAKIDEDGYISIVGRSKDMIITGGLNVYPKEIETIIDQIECINESAVIGVPHNDFGEAVVAIVVLSQPNSIDEKTIISHTKEKLANFKLPKKVIFVEKLPRNTMGKVQKNVLREMH</sequence>
<dbReference type="PROSITE" id="PS00455">
    <property type="entry name" value="AMP_BINDING"/>
    <property type="match status" value="1"/>
</dbReference>
<dbReference type="InterPro" id="IPR020845">
    <property type="entry name" value="AMP-binding_CS"/>
</dbReference>
<dbReference type="Pfam" id="PF13193">
    <property type="entry name" value="AMP-binding_C"/>
    <property type="match status" value="1"/>
</dbReference>
<dbReference type="InterPro" id="IPR000873">
    <property type="entry name" value="AMP-dep_synth/lig_dom"/>
</dbReference>
<evidence type="ECO:0000259" key="3">
    <source>
        <dbReference type="Pfam" id="PF00501"/>
    </source>
</evidence>
<dbReference type="PANTHER" id="PTHR43201:SF8">
    <property type="entry name" value="ACYL-COA SYNTHETASE FAMILY MEMBER 3"/>
    <property type="match status" value="1"/>
</dbReference>
<gene>
    <name evidence="5" type="ORF">METZ01_LOCUS97662</name>
</gene>
<evidence type="ECO:0000256" key="1">
    <source>
        <dbReference type="ARBA" id="ARBA00006432"/>
    </source>
</evidence>
<protein>
    <recommendedName>
        <fullName evidence="6">Malonyl-CoA synthase</fullName>
    </recommendedName>
</protein>
<dbReference type="InterPro" id="IPR042099">
    <property type="entry name" value="ANL_N_sf"/>
</dbReference>
<feature type="non-terminal residue" evidence="5">
    <location>
        <position position="1"/>
    </location>
</feature>
<feature type="domain" description="AMP-binding enzyme C-terminal" evidence="4">
    <location>
        <begin position="333"/>
        <end position="408"/>
    </location>
</feature>
<evidence type="ECO:0000259" key="4">
    <source>
        <dbReference type="Pfam" id="PF13193"/>
    </source>
</evidence>
<reference evidence="5" key="1">
    <citation type="submission" date="2018-05" db="EMBL/GenBank/DDBJ databases">
        <authorList>
            <person name="Lanie J.A."/>
            <person name="Ng W.-L."/>
            <person name="Kazmierczak K.M."/>
            <person name="Andrzejewski T.M."/>
            <person name="Davidsen T.M."/>
            <person name="Wayne K.J."/>
            <person name="Tettelin H."/>
            <person name="Glass J.I."/>
            <person name="Rusch D."/>
            <person name="Podicherti R."/>
            <person name="Tsui H.-C.T."/>
            <person name="Winkler M.E."/>
        </authorList>
    </citation>
    <scope>NUCLEOTIDE SEQUENCE</scope>
</reference>
<dbReference type="Pfam" id="PF00501">
    <property type="entry name" value="AMP-binding"/>
    <property type="match status" value="1"/>
</dbReference>
<dbReference type="NCBIfam" id="NF005702">
    <property type="entry name" value="PRK07514.1"/>
    <property type="match status" value="1"/>
</dbReference>
<dbReference type="InterPro" id="IPR045851">
    <property type="entry name" value="AMP-bd_C_sf"/>
</dbReference>
<dbReference type="Gene3D" id="3.30.300.30">
    <property type="match status" value="1"/>
</dbReference>
<dbReference type="SUPFAM" id="SSF56801">
    <property type="entry name" value="Acetyl-CoA synthetase-like"/>
    <property type="match status" value="1"/>
</dbReference>
<evidence type="ECO:0000256" key="2">
    <source>
        <dbReference type="ARBA" id="ARBA00022598"/>
    </source>
</evidence>
<dbReference type="GO" id="GO:0031956">
    <property type="term" value="F:medium-chain fatty acid-CoA ligase activity"/>
    <property type="evidence" value="ECO:0007669"/>
    <property type="project" value="TreeGrafter"/>
</dbReference>
<accession>A0A381VYG8</accession>
<comment type="similarity">
    <text evidence="1">Belongs to the ATP-dependent AMP-binding enzyme family.</text>
</comment>
<dbReference type="CDD" id="cd05941">
    <property type="entry name" value="MCS"/>
    <property type="match status" value="1"/>
</dbReference>
<dbReference type="EMBL" id="UINC01010038">
    <property type="protein sequence ID" value="SVA44808.1"/>
    <property type="molecule type" value="Genomic_DNA"/>
</dbReference>
<feature type="non-terminal residue" evidence="5">
    <location>
        <position position="418"/>
    </location>
</feature>
<evidence type="ECO:0008006" key="6">
    <source>
        <dbReference type="Google" id="ProtNLM"/>
    </source>
</evidence>
<dbReference type="GO" id="GO:0006631">
    <property type="term" value="P:fatty acid metabolic process"/>
    <property type="evidence" value="ECO:0007669"/>
    <property type="project" value="TreeGrafter"/>
</dbReference>
<feature type="domain" description="AMP-dependent synthetase/ligase" evidence="3">
    <location>
        <begin position="1"/>
        <end position="282"/>
    </location>
</feature>
<dbReference type="PANTHER" id="PTHR43201">
    <property type="entry name" value="ACYL-COA SYNTHETASE"/>
    <property type="match status" value="1"/>
</dbReference>
<dbReference type="Gene3D" id="3.40.50.12780">
    <property type="entry name" value="N-terminal domain of ligase-like"/>
    <property type="match status" value="1"/>
</dbReference>
<dbReference type="AlphaFoldDB" id="A0A381VYG8"/>
<dbReference type="FunFam" id="3.30.300.30:FF:000008">
    <property type="entry name" value="2,3-dihydroxybenzoate-AMP ligase"/>
    <property type="match status" value="1"/>
</dbReference>
<proteinExistence type="inferred from homology"/>
<keyword evidence="2" id="KW-0436">Ligase</keyword>
<organism evidence="5">
    <name type="scientific">marine metagenome</name>
    <dbReference type="NCBI Taxonomy" id="408172"/>
    <lineage>
        <taxon>unclassified sequences</taxon>
        <taxon>metagenomes</taxon>
        <taxon>ecological metagenomes</taxon>
    </lineage>
</organism>
<name>A0A381VYG8_9ZZZZ</name>
<dbReference type="InterPro" id="IPR025110">
    <property type="entry name" value="AMP-bd_C"/>
</dbReference>
<evidence type="ECO:0000313" key="5">
    <source>
        <dbReference type="EMBL" id="SVA44808.1"/>
    </source>
</evidence>